<reference evidence="2" key="3">
    <citation type="submission" date="2022-12" db="EMBL/GenBank/DDBJ databases">
        <authorList>
            <person name="Sun Q."/>
            <person name="Kim S."/>
        </authorList>
    </citation>
    <scope>NUCLEOTIDE SEQUENCE</scope>
    <source>
        <strain evidence="2">KCTC 12343</strain>
    </source>
</reference>
<dbReference type="Proteomes" id="UP000292307">
    <property type="component" value="Chromosome"/>
</dbReference>
<dbReference type="Pfam" id="PF14559">
    <property type="entry name" value="TPR_19"/>
    <property type="match status" value="1"/>
</dbReference>
<evidence type="ECO:0000256" key="1">
    <source>
        <dbReference type="SAM" id="Phobius"/>
    </source>
</evidence>
<dbReference type="Proteomes" id="UP000628442">
    <property type="component" value="Unassembled WGS sequence"/>
</dbReference>
<dbReference type="AlphaFoldDB" id="A0A411X0C3"/>
<dbReference type="EMBL" id="CP036401">
    <property type="protein sequence ID" value="QBI02437.1"/>
    <property type="molecule type" value="Genomic_DNA"/>
</dbReference>
<dbReference type="OrthoDB" id="7559170at2"/>
<reference evidence="3 4" key="2">
    <citation type="submission" date="2019-02" db="EMBL/GenBank/DDBJ databases">
        <title>Draft Genome Sequences of Six Type Strains of the Genus Massilia.</title>
        <authorList>
            <person name="Miess H."/>
            <person name="Frediansyhah A."/>
            <person name="Gross H."/>
        </authorList>
    </citation>
    <scope>NUCLEOTIDE SEQUENCE [LARGE SCALE GENOMIC DNA]</scope>
    <source>
        <strain evidence="3 4">DSM 17472</strain>
    </source>
</reference>
<reference evidence="2" key="1">
    <citation type="journal article" date="2014" name="Int. J. Syst. Evol. Microbiol.">
        <title>Complete genome sequence of Corynebacterium casei LMG S-19264T (=DSM 44701T), isolated from a smear-ripened cheese.</title>
        <authorList>
            <consortium name="US DOE Joint Genome Institute (JGI-PGF)"/>
            <person name="Walter F."/>
            <person name="Albersmeier A."/>
            <person name="Kalinowski J."/>
            <person name="Ruckert C."/>
        </authorList>
    </citation>
    <scope>NUCLEOTIDE SEQUENCE</scope>
    <source>
        <strain evidence="2">KCTC 12343</strain>
    </source>
</reference>
<gene>
    <name evidence="3" type="ORF">EYF70_17490</name>
    <name evidence="2" type="ORF">GCM10007387_26080</name>
</gene>
<proteinExistence type="predicted"/>
<name>A0A411X0C3_9BURK</name>
<accession>A0A411X0C3</accession>
<evidence type="ECO:0000313" key="4">
    <source>
        <dbReference type="Proteomes" id="UP000292307"/>
    </source>
</evidence>
<evidence type="ECO:0000313" key="5">
    <source>
        <dbReference type="Proteomes" id="UP000628442"/>
    </source>
</evidence>
<protein>
    <submittedName>
        <fullName evidence="3">Tetratricopeptide repeat protein</fullName>
    </submittedName>
</protein>
<dbReference type="InterPro" id="IPR014562">
    <property type="entry name" value="UCP030959_TPR_rpt-cont"/>
</dbReference>
<dbReference type="SUPFAM" id="SSF48452">
    <property type="entry name" value="TPR-like"/>
    <property type="match status" value="1"/>
</dbReference>
<evidence type="ECO:0000313" key="2">
    <source>
        <dbReference type="EMBL" id="GGY42847.1"/>
    </source>
</evidence>
<keyword evidence="4" id="KW-1185">Reference proteome</keyword>
<sequence length="252" mass="28002">MSILVIGLHVLIAIFFAVHAIRSRQQVPWLLILFMIPLLGALLYYVGVYLPGWRRERRDRKSAAGAAQAFDPVRALHDAQAAFDFAPTAHNQMRLANAQLQAGDAEAAAATFGAFLQGAFANDPDIRLGAARATLACGRHAEAIAHLEDLRRADPDYRPEQTTLLLARALAGVGRPADARAEFEAAVKRHGSFEAKAEFAIWAAQAREFQLAHRLQNQLHSTMDRWDRHTHAMNLPLIRRLEAAFAEVPRHR</sequence>
<dbReference type="Gene3D" id="1.25.40.10">
    <property type="entry name" value="Tetratricopeptide repeat domain"/>
    <property type="match status" value="1"/>
</dbReference>
<feature type="transmembrane region" description="Helical" evidence="1">
    <location>
        <begin position="30"/>
        <end position="50"/>
    </location>
</feature>
<organism evidence="2 5">
    <name type="scientific">Pseudoduganella albidiflava</name>
    <dbReference type="NCBI Taxonomy" id="321983"/>
    <lineage>
        <taxon>Bacteria</taxon>
        <taxon>Pseudomonadati</taxon>
        <taxon>Pseudomonadota</taxon>
        <taxon>Betaproteobacteria</taxon>
        <taxon>Burkholderiales</taxon>
        <taxon>Oxalobacteraceae</taxon>
        <taxon>Telluria group</taxon>
        <taxon>Pseudoduganella</taxon>
    </lineage>
</organism>
<keyword evidence="1" id="KW-0812">Transmembrane</keyword>
<keyword evidence="1" id="KW-0472">Membrane</keyword>
<dbReference type="InterPro" id="IPR011990">
    <property type="entry name" value="TPR-like_helical_dom_sf"/>
</dbReference>
<dbReference type="RefSeq" id="WP_131146550.1">
    <property type="nucleotide sequence ID" value="NZ_BMWV01000005.1"/>
</dbReference>
<evidence type="ECO:0000313" key="3">
    <source>
        <dbReference type="EMBL" id="QBI02437.1"/>
    </source>
</evidence>
<keyword evidence="1" id="KW-1133">Transmembrane helix</keyword>
<dbReference type="EMBL" id="BMWV01000005">
    <property type="protein sequence ID" value="GGY42847.1"/>
    <property type="molecule type" value="Genomic_DNA"/>
</dbReference>
<dbReference type="PIRSF" id="PIRSF030959">
    <property type="entry name" value="UCP030959"/>
    <property type="match status" value="1"/>
</dbReference>